<dbReference type="InterPro" id="IPR011009">
    <property type="entry name" value="Kinase-like_dom_sf"/>
</dbReference>
<dbReference type="GO" id="GO:0004674">
    <property type="term" value="F:protein serine/threonine kinase activity"/>
    <property type="evidence" value="ECO:0007669"/>
    <property type="project" value="TreeGrafter"/>
</dbReference>
<dbReference type="Gene3D" id="1.10.510.10">
    <property type="entry name" value="Transferase(Phosphotransferase) domain 1"/>
    <property type="match status" value="1"/>
</dbReference>
<keyword evidence="3" id="KW-1185">Reference proteome</keyword>
<dbReference type="OrthoDB" id="4062651at2759"/>
<dbReference type="InterPro" id="IPR008271">
    <property type="entry name" value="Ser/Thr_kinase_AS"/>
</dbReference>
<dbReference type="PANTHER" id="PTHR44329:SF271">
    <property type="entry name" value="ATMRK1"/>
    <property type="match status" value="1"/>
</dbReference>
<dbReference type="GO" id="GO:0005886">
    <property type="term" value="C:plasma membrane"/>
    <property type="evidence" value="ECO:0007669"/>
    <property type="project" value="TreeGrafter"/>
</dbReference>
<sequence>MMVCFSSLFSCSQTQEDMDPTIQQTCVKVLDWGEDDGMASLRALFRQEVAVWHKLDHPNVTKFIGASMGTADLKIPQKDSASSGHASLPARACCVVVVVVVEYLAGGTLKRYLIRNSERKLAYKDVVRLASDLSRGLSYLHSQKIVHRDVKTENMLLDGRGNLKIADSGVARVEAQNPRDMTGQTGTLGYMAPEVLFWSCSSTDTQLAAAAFHILPHLTKYVA</sequence>
<dbReference type="AlphaFoldDB" id="A0A9E7JUW8"/>
<protein>
    <submittedName>
        <fullName evidence="2">STYKc</fullName>
    </submittedName>
</protein>
<feature type="domain" description="Protein kinase" evidence="1">
    <location>
        <begin position="4"/>
        <end position="222"/>
    </location>
</feature>
<evidence type="ECO:0000313" key="2">
    <source>
        <dbReference type="EMBL" id="URD95312.1"/>
    </source>
</evidence>
<dbReference type="GO" id="GO:0005524">
    <property type="term" value="F:ATP binding"/>
    <property type="evidence" value="ECO:0007669"/>
    <property type="project" value="InterPro"/>
</dbReference>
<dbReference type="InterPro" id="IPR051681">
    <property type="entry name" value="Ser/Thr_Kinases-Pseudokinases"/>
</dbReference>
<reference evidence="2" key="1">
    <citation type="submission" date="2022-05" db="EMBL/GenBank/DDBJ databases">
        <title>The Musa troglodytarum L. genome provides insights into the mechanism of non-climacteric behaviour and enrichment of carotenoids.</title>
        <authorList>
            <person name="Wang J."/>
        </authorList>
    </citation>
    <scope>NUCLEOTIDE SEQUENCE</scope>
    <source>
        <tissue evidence="2">Leaf</tissue>
    </source>
</reference>
<dbReference type="InterPro" id="IPR000719">
    <property type="entry name" value="Prot_kinase_dom"/>
</dbReference>
<evidence type="ECO:0000313" key="3">
    <source>
        <dbReference type="Proteomes" id="UP001055439"/>
    </source>
</evidence>
<dbReference type="PROSITE" id="PS00108">
    <property type="entry name" value="PROTEIN_KINASE_ST"/>
    <property type="match status" value="1"/>
</dbReference>
<dbReference type="EMBL" id="CP097506">
    <property type="protein sequence ID" value="URD95312.1"/>
    <property type="molecule type" value="Genomic_DNA"/>
</dbReference>
<dbReference type="EMBL" id="CP097506">
    <property type="protein sequence ID" value="URD95310.1"/>
    <property type="molecule type" value="Genomic_DNA"/>
</dbReference>
<gene>
    <name evidence="2" type="ORF">MUK42_29401</name>
</gene>
<name>A0A9E7JUW8_9LILI</name>
<dbReference type="PANTHER" id="PTHR44329">
    <property type="entry name" value="SERINE/THREONINE-PROTEIN KINASE TNNI3K-RELATED"/>
    <property type="match status" value="1"/>
</dbReference>
<evidence type="ECO:0000259" key="1">
    <source>
        <dbReference type="SMART" id="SM00220"/>
    </source>
</evidence>
<dbReference type="SUPFAM" id="SSF56112">
    <property type="entry name" value="Protein kinase-like (PK-like)"/>
    <property type="match status" value="1"/>
</dbReference>
<dbReference type="SMART" id="SM00220">
    <property type="entry name" value="S_TKc"/>
    <property type="match status" value="1"/>
</dbReference>
<dbReference type="Proteomes" id="UP001055439">
    <property type="component" value="Chromosome 4"/>
</dbReference>
<dbReference type="Gene3D" id="3.30.200.20">
    <property type="entry name" value="Phosphorylase Kinase, domain 1"/>
    <property type="match status" value="1"/>
</dbReference>
<dbReference type="Pfam" id="PF00069">
    <property type="entry name" value="Pkinase"/>
    <property type="match status" value="1"/>
</dbReference>
<proteinExistence type="predicted"/>
<organism evidence="2 3">
    <name type="scientific">Musa troglodytarum</name>
    <name type="common">fe'i banana</name>
    <dbReference type="NCBI Taxonomy" id="320322"/>
    <lineage>
        <taxon>Eukaryota</taxon>
        <taxon>Viridiplantae</taxon>
        <taxon>Streptophyta</taxon>
        <taxon>Embryophyta</taxon>
        <taxon>Tracheophyta</taxon>
        <taxon>Spermatophyta</taxon>
        <taxon>Magnoliopsida</taxon>
        <taxon>Liliopsida</taxon>
        <taxon>Zingiberales</taxon>
        <taxon>Musaceae</taxon>
        <taxon>Musa</taxon>
    </lineage>
</organism>
<accession>A0A9E7JUW8</accession>